<dbReference type="AlphaFoldDB" id="H8ZG96"/>
<protein>
    <submittedName>
        <fullName evidence="2">Uncharacterized protein</fullName>
    </submittedName>
</protein>
<feature type="transmembrane region" description="Helical" evidence="1">
    <location>
        <begin position="38"/>
        <end position="55"/>
    </location>
</feature>
<dbReference type="Proteomes" id="UP000005622">
    <property type="component" value="Unassembled WGS sequence"/>
</dbReference>
<accession>H8ZG96</accession>
<dbReference type="HOGENOM" id="CLU_109026_0_0_1"/>
<evidence type="ECO:0000313" key="2">
    <source>
        <dbReference type="EMBL" id="EHY64332.1"/>
    </source>
</evidence>
<proteinExistence type="predicted"/>
<feature type="transmembrane region" description="Helical" evidence="1">
    <location>
        <begin position="196"/>
        <end position="218"/>
    </location>
</feature>
<keyword evidence="1" id="KW-1133">Transmembrane helix</keyword>
<organism evidence="2">
    <name type="scientific">Nematocida ausubeli (strain ATCC PRA-371 / ERTm2)</name>
    <name type="common">Nematode killer fungus</name>
    <dbReference type="NCBI Taxonomy" id="1913371"/>
    <lineage>
        <taxon>Eukaryota</taxon>
        <taxon>Fungi</taxon>
        <taxon>Fungi incertae sedis</taxon>
        <taxon>Microsporidia</taxon>
        <taxon>Nematocida</taxon>
    </lineage>
</organism>
<keyword evidence="1" id="KW-0812">Transmembrane</keyword>
<sequence length="221" mass="25375">MCPCSLYTRILTCSCTPVSGPSDTLPILLFSRVCTENTLLFLFLLFLCIHLLQYIPGHTRVSYTLSCTLLYCHLALLFACLLSRILVLYHPISLGTLCTLLVFSLYAHFQPVLLFLCLVPLTLLFSFVFPIHREYFNILLFLIFLYTQLYTLIVYIHTCLSYKLALILSYTPLYCYLTLLFTCLLPRAHVQISLDFPLYTCFCICVLSIYAFLGLLVFSCV</sequence>
<keyword evidence="1" id="KW-0472">Membrane</keyword>
<gene>
    <name evidence="2" type="ORF">NERG_02617</name>
</gene>
<feature type="transmembrane region" description="Helical" evidence="1">
    <location>
        <begin position="138"/>
        <end position="158"/>
    </location>
</feature>
<name>H8ZG96_NEMA1</name>
<reference evidence="2" key="1">
    <citation type="submission" date="2011-03" db="EMBL/GenBank/DDBJ databases">
        <title>The Genome Sequence of Nematocida sp1 strain ERTm2.</title>
        <authorList>
            <consortium name="The Broad Institute Genome Sequencing Platform"/>
            <consortium name="The Broad Institute Genome Sequencing Center for Infectious Disease"/>
            <person name="Cuomo C."/>
            <person name="Troemel E."/>
            <person name="Young S.K."/>
            <person name="Zeng Q."/>
            <person name="Gargeya S."/>
            <person name="Fitzgerald M."/>
            <person name="Haas B."/>
            <person name="Abouelleil A."/>
            <person name="Alvarado L."/>
            <person name="Arachchi H.M."/>
            <person name="Berlin A."/>
            <person name="Brown A."/>
            <person name="Chapman S.B."/>
            <person name="Chen Z."/>
            <person name="Dunbar C."/>
            <person name="Freedman E."/>
            <person name="Gearin G."/>
            <person name="Gellesch M."/>
            <person name="Goldberg J."/>
            <person name="Griggs A."/>
            <person name="Gujja S."/>
            <person name="Heilman E.R."/>
            <person name="Heiman D."/>
            <person name="Howarth C."/>
            <person name="Larson L."/>
            <person name="Lui A."/>
            <person name="MacDonald P.J.P."/>
            <person name="Mehta T."/>
            <person name="Montmayeur A."/>
            <person name="Murphy C."/>
            <person name="Neiman D."/>
            <person name="Pearson M."/>
            <person name="Priest M."/>
            <person name="Roberts A."/>
            <person name="Saif S."/>
            <person name="Shea T."/>
            <person name="Shenoy N."/>
            <person name="Sisk P."/>
            <person name="Stolte C."/>
            <person name="Sykes S."/>
            <person name="White J."/>
            <person name="Yandava C."/>
            <person name="Wortman J."/>
            <person name="Nusbaum C."/>
            <person name="Birren B."/>
        </authorList>
    </citation>
    <scope>NUCLEOTIDE SEQUENCE</scope>
    <source>
        <strain evidence="2">ERTm2</strain>
    </source>
</reference>
<dbReference type="EMBL" id="JH604647">
    <property type="protein sequence ID" value="EHY64332.1"/>
    <property type="molecule type" value="Genomic_DNA"/>
</dbReference>
<evidence type="ECO:0000256" key="1">
    <source>
        <dbReference type="SAM" id="Phobius"/>
    </source>
</evidence>
<feature type="transmembrane region" description="Helical" evidence="1">
    <location>
        <begin position="112"/>
        <end position="131"/>
    </location>
</feature>
<feature type="transmembrane region" description="Helical" evidence="1">
    <location>
        <begin position="164"/>
        <end position="184"/>
    </location>
</feature>
<feature type="transmembrane region" description="Helical" evidence="1">
    <location>
        <begin position="88"/>
        <end position="106"/>
    </location>
</feature>